<comment type="catalytic activity">
    <reaction evidence="4">
        <text>NAD(+) + H2O = ADP-D-ribose + nicotinamide + H(+)</text>
        <dbReference type="Rhea" id="RHEA:16301"/>
        <dbReference type="ChEBI" id="CHEBI:15377"/>
        <dbReference type="ChEBI" id="CHEBI:15378"/>
        <dbReference type="ChEBI" id="CHEBI:17154"/>
        <dbReference type="ChEBI" id="CHEBI:57540"/>
        <dbReference type="ChEBI" id="CHEBI:57967"/>
        <dbReference type="EC" id="3.2.2.6"/>
    </reaction>
    <physiologicalReaction direction="left-to-right" evidence="4">
        <dbReference type="Rhea" id="RHEA:16302"/>
    </physiologicalReaction>
</comment>
<feature type="region of interest" description="Disordered" evidence="5">
    <location>
        <begin position="1"/>
        <end position="24"/>
    </location>
</feature>
<evidence type="ECO:0000313" key="7">
    <source>
        <dbReference type="EMBL" id="WOH15770.1"/>
    </source>
</evidence>
<evidence type="ECO:0000256" key="4">
    <source>
        <dbReference type="ARBA" id="ARBA00047304"/>
    </source>
</evidence>
<dbReference type="PROSITE" id="PS50104">
    <property type="entry name" value="TIR"/>
    <property type="match status" value="1"/>
</dbReference>
<evidence type="ECO:0000313" key="8">
    <source>
        <dbReference type="Proteomes" id="UP000077755"/>
    </source>
</evidence>
<dbReference type="SUPFAM" id="SSF52200">
    <property type="entry name" value="Toll/Interleukin receptor TIR domain"/>
    <property type="match status" value="1"/>
</dbReference>
<dbReference type="GO" id="GO:0007165">
    <property type="term" value="P:signal transduction"/>
    <property type="evidence" value="ECO:0007669"/>
    <property type="project" value="InterPro"/>
</dbReference>
<keyword evidence="2" id="KW-0378">Hydrolase</keyword>
<evidence type="ECO:0000259" key="6">
    <source>
        <dbReference type="PROSITE" id="PS50104"/>
    </source>
</evidence>
<dbReference type="AlphaFoldDB" id="A0AAF1BDV2"/>
<dbReference type="FunFam" id="3.40.50.10140:FF:000007">
    <property type="entry name" value="Disease resistance protein (TIR-NBS-LRR class)"/>
    <property type="match status" value="1"/>
</dbReference>
<sequence length="175" mass="19767">MLGSSAQPQQQVSAVKDKNEVTTTSSPPWDVFLSFRGKDTRPNFISHLHHALDQAGIVTFKDDLALSKGEEISTRLRQAIRDSKMFVVVISKNYADSSWCLDELVEILSCKRTNNQVIPVFYYVDPSDLRHHKGSFGVALKKHKKRHSVDKIDKWKSALTEIAALSGYHLKDAKE</sequence>
<dbReference type="InterPro" id="IPR035897">
    <property type="entry name" value="Toll_tir_struct_dom_sf"/>
</dbReference>
<dbReference type="Pfam" id="PF01582">
    <property type="entry name" value="TIR"/>
    <property type="match status" value="1"/>
</dbReference>
<evidence type="ECO:0000256" key="2">
    <source>
        <dbReference type="ARBA" id="ARBA00022801"/>
    </source>
</evidence>
<accession>A0AAF1BDV2</accession>
<proteinExistence type="predicted"/>
<name>A0AAF1BDV2_DAUCS</name>
<dbReference type="PANTHER" id="PTHR32009">
    <property type="entry name" value="TMV RESISTANCE PROTEIN N-LIKE"/>
    <property type="match status" value="1"/>
</dbReference>
<protein>
    <recommendedName>
        <fullName evidence="1">ADP-ribosyl cyclase/cyclic ADP-ribose hydrolase</fullName>
        <ecNumber evidence="1">3.2.2.6</ecNumber>
    </recommendedName>
</protein>
<dbReference type="SMART" id="SM00255">
    <property type="entry name" value="TIR"/>
    <property type="match status" value="1"/>
</dbReference>
<dbReference type="InterPro" id="IPR000157">
    <property type="entry name" value="TIR_dom"/>
</dbReference>
<dbReference type="GO" id="GO:0061809">
    <property type="term" value="F:NAD+ nucleosidase activity, cyclic ADP-ribose generating"/>
    <property type="evidence" value="ECO:0007669"/>
    <property type="project" value="UniProtKB-EC"/>
</dbReference>
<reference evidence="7" key="2">
    <citation type="submission" date="2022-03" db="EMBL/GenBank/DDBJ databases">
        <title>Draft title - Genomic analysis of global carrot germplasm unveils the trajectory of domestication and the origin of high carotenoid orange carrot.</title>
        <authorList>
            <person name="Iorizzo M."/>
            <person name="Ellison S."/>
            <person name="Senalik D."/>
            <person name="Macko-Podgorni A."/>
            <person name="Grzebelus D."/>
            <person name="Bostan H."/>
            <person name="Rolling W."/>
            <person name="Curaba J."/>
            <person name="Simon P."/>
        </authorList>
    </citation>
    <scope>NUCLEOTIDE SEQUENCE</scope>
    <source>
        <tissue evidence="7">Leaf</tissue>
    </source>
</reference>
<gene>
    <name evidence="7" type="ORF">DCAR_0935316</name>
</gene>
<dbReference type="Gene3D" id="3.40.50.10140">
    <property type="entry name" value="Toll/interleukin-1 receptor homology (TIR) domain"/>
    <property type="match status" value="1"/>
</dbReference>
<keyword evidence="8" id="KW-1185">Reference proteome</keyword>
<evidence type="ECO:0000256" key="3">
    <source>
        <dbReference type="ARBA" id="ARBA00023027"/>
    </source>
</evidence>
<dbReference type="Proteomes" id="UP000077755">
    <property type="component" value="Chromosome 9"/>
</dbReference>
<keyword evidence="3" id="KW-0520">NAD</keyword>
<dbReference type="PANTHER" id="PTHR32009:SF39">
    <property type="entry name" value="TIR DOMAIN-CONTAINING PROTEIN"/>
    <property type="match status" value="1"/>
</dbReference>
<dbReference type="EMBL" id="CP093351">
    <property type="protein sequence ID" value="WOH15770.1"/>
    <property type="molecule type" value="Genomic_DNA"/>
</dbReference>
<feature type="compositionally biased region" description="Low complexity" evidence="5">
    <location>
        <begin position="1"/>
        <end position="14"/>
    </location>
</feature>
<dbReference type="EC" id="3.2.2.6" evidence="1"/>
<evidence type="ECO:0000256" key="5">
    <source>
        <dbReference type="SAM" id="MobiDB-lite"/>
    </source>
</evidence>
<feature type="domain" description="TIR" evidence="6">
    <location>
        <begin position="27"/>
        <end position="175"/>
    </location>
</feature>
<reference evidence="7" key="1">
    <citation type="journal article" date="2016" name="Nat. Genet.">
        <title>A high-quality carrot genome assembly provides new insights into carotenoid accumulation and asterid genome evolution.</title>
        <authorList>
            <person name="Iorizzo M."/>
            <person name="Ellison S."/>
            <person name="Senalik D."/>
            <person name="Zeng P."/>
            <person name="Satapoomin P."/>
            <person name="Huang J."/>
            <person name="Bowman M."/>
            <person name="Iovene M."/>
            <person name="Sanseverino W."/>
            <person name="Cavagnaro P."/>
            <person name="Yildiz M."/>
            <person name="Macko-Podgorni A."/>
            <person name="Moranska E."/>
            <person name="Grzebelus E."/>
            <person name="Grzebelus D."/>
            <person name="Ashrafi H."/>
            <person name="Zheng Z."/>
            <person name="Cheng S."/>
            <person name="Spooner D."/>
            <person name="Van Deynze A."/>
            <person name="Simon P."/>
        </authorList>
    </citation>
    <scope>NUCLEOTIDE SEQUENCE</scope>
    <source>
        <tissue evidence="7">Leaf</tissue>
    </source>
</reference>
<evidence type="ECO:0000256" key="1">
    <source>
        <dbReference type="ARBA" id="ARBA00011982"/>
    </source>
</evidence>
<organism evidence="7 8">
    <name type="scientific">Daucus carota subsp. sativus</name>
    <name type="common">Carrot</name>
    <dbReference type="NCBI Taxonomy" id="79200"/>
    <lineage>
        <taxon>Eukaryota</taxon>
        <taxon>Viridiplantae</taxon>
        <taxon>Streptophyta</taxon>
        <taxon>Embryophyta</taxon>
        <taxon>Tracheophyta</taxon>
        <taxon>Spermatophyta</taxon>
        <taxon>Magnoliopsida</taxon>
        <taxon>eudicotyledons</taxon>
        <taxon>Gunneridae</taxon>
        <taxon>Pentapetalae</taxon>
        <taxon>asterids</taxon>
        <taxon>campanulids</taxon>
        <taxon>Apiales</taxon>
        <taxon>Apiaceae</taxon>
        <taxon>Apioideae</taxon>
        <taxon>Scandiceae</taxon>
        <taxon>Daucinae</taxon>
        <taxon>Daucus</taxon>
        <taxon>Daucus sect. Daucus</taxon>
    </lineage>
</organism>